<reference evidence="7" key="1">
    <citation type="submission" date="2020-10" db="EMBL/GenBank/DDBJ databases">
        <authorList>
            <person name="Gilroy R."/>
        </authorList>
    </citation>
    <scope>NUCLEOTIDE SEQUENCE</scope>
    <source>
        <strain evidence="7">B3-2255</strain>
    </source>
</reference>
<evidence type="ECO:0000256" key="4">
    <source>
        <dbReference type="ARBA" id="ARBA00022679"/>
    </source>
</evidence>
<dbReference type="InterPro" id="IPR004498">
    <property type="entry name" value="Ribosomal_PrmA_MeTrfase"/>
</dbReference>
<gene>
    <name evidence="6 7" type="primary">prmA</name>
    <name evidence="7" type="ORF">IAC87_01750</name>
</gene>
<feature type="binding site" evidence="6">
    <location>
        <position position="150"/>
    </location>
    <ligand>
        <name>S-adenosyl-L-methionine</name>
        <dbReference type="ChEBI" id="CHEBI:59789"/>
    </ligand>
</feature>
<dbReference type="GO" id="GO:0005737">
    <property type="term" value="C:cytoplasm"/>
    <property type="evidence" value="ECO:0007669"/>
    <property type="project" value="UniProtKB-SubCell"/>
</dbReference>
<comment type="similarity">
    <text evidence="1 6">Belongs to the methyltransferase superfamily. PrmA family.</text>
</comment>
<comment type="caution">
    <text evidence="7">The sequence shown here is derived from an EMBL/GenBank/DDBJ whole genome shotgun (WGS) entry which is preliminary data.</text>
</comment>
<evidence type="ECO:0000256" key="5">
    <source>
        <dbReference type="ARBA" id="ARBA00022691"/>
    </source>
</evidence>
<name>A0A9D9IY50_9BACT</name>
<comment type="catalytic activity">
    <reaction evidence="6">
        <text>L-lysyl-[protein] + 3 S-adenosyl-L-methionine = N(6),N(6),N(6)-trimethyl-L-lysyl-[protein] + 3 S-adenosyl-L-homocysteine + 3 H(+)</text>
        <dbReference type="Rhea" id="RHEA:54192"/>
        <dbReference type="Rhea" id="RHEA-COMP:9752"/>
        <dbReference type="Rhea" id="RHEA-COMP:13826"/>
        <dbReference type="ChEBI" id="CHEBI:15378"/>
        <dbReference type="ChEBI" id="CHEBI:29969"/>
        <dbReference type="ChEBI" id="CHEBI:57856"/>
        <dbReference type="ChEBI" id="CHEBI:59789"/>
        <dbReference type="ChEBI" id="CHEBI:61961"/>
    </reaction>
</comment>
<sequence>MEYTEVRMSLSPFTEDNADWVVAEIESLGYESFCTEAPLLFAYIRTDRFDERALSSALTVFKGHFSVTETHVPVQEQNWNAIWEASFSPIVVDGKCTVKATFHKNLPDTLYTITVDPKMAFGTGHHQTTYLMVSSLMNESVFGKRVLDMGCGTGILAILAVMMGASSPVDAIDIDDVAVDSALENFALNNVADNVSVRCGDASSIGNLEKYDIVLANINRNILMSDMGAYSKAMLAGATLLVSGFYADDIPMIVAAAEGCGLEYVSDSLKDEWAVVKFVKK</sequence>
<dbReference type="GO" id="GO:0032259">
    <property type="term" value="P:methylation"/>
    <property type="evidence" value="ECO:0007669"/>
    <property type="project" value="UniProtKB-KW"/>
</dbReference>
<evidence type="ECO:0000256" key="1">
    <source>
        <dbReference type="ARBA" id="ARBA00009741"/>
    </source>
</evidence>
<dbReference type="GO" id="GO:0005840">
    <property type="term" value="C:ribosome"/>
    <property type="evidence" value="ECO:0007669"/>
    <property type="project" value="UniProtKB-KW"/>
</dbReference>
<comment type="subcellular location">
    <subcellularLocation>
        <location evidence="6">Cytoplasm</location>
    </subcellularLocation>
</comment>
<accession>A0A9D9IY50</accession>
<evidence type="ECO:0000313" key="7">
    <source>
        <dbReference type="EMBL" id="MBO8481252.1"/>
    </source>
</evidence>
<evidence type="ECO:0000256" key="3">
    <source>
        <dbReference type="ARBA" id="ARBA00022603"/>
    </source>
</evidence>
<keyword evidence="4 6" id="KW-0808">Transferase</keyword>
<evidence type="ECO:0000256" key="6">
    <source>
        <dbReference type="HAMAP-Rule" id="MF_00735"/>
    </source>
</evidence>
<comment type="function">
    <text evidence="6">Methylates ribosomal protein L11.</text>
</comment>
<dbReference type="InterPro" id="IPR029063">
    <property type="entry name" value="SAM-dependent_MTases_sf"/>
</dbReference>
<dbReference type="Proteomes" id="UP000823772">
    <property type="component" value="Unassembled WGS sequence"/>
</dbReference>
<dbReference type="EC" id="2.1.1.-" evidence="6"/>
<evidence type="ECO:0000313" key="8">
    <source>
        <dbReference type="Proteomes" id="UP000823772"/>
    </source>
</evidence>
<dbReference type="InterPro" id="IPR050078">
    <property type="entry name" value="Ribosomal_L11_MeTrfase_PrmA"/>
</dbReference>
<dbReference type="SUPFAM" id="SSF53335">
    <property type="entry name" value="S-adenosyl-L-methionine-dependent methyltransferases"/>
    <property type="match status" value="1"/>
</dbReference>
<dbReference type="Pfam" id="PF06325">
    <property type="entry name" value="PrmA"/>
    <property type="match status" value="1"/>
</dbReference>
<dbReference type="HAMAP" id="MF_00735">
    <property type="entry name" value="Methyltr_PrmA"/>
    <property type="match status" value="1"/>
</dbReference>
<dbReference type="PANTHER" id="PTHR43648:SF1">
    <property type="entry name" value="ELECTRON TRANSFER FLAVOPROTEIN BETA SUBUNIT LYSINE METHYLTRANSFERASE"/>
    <property type="match status" value="1"/>
</dbReference>
<keyword evidence="7" id="KW-0687">Ribonucleoprotein</keyword>
<feature type="binding site" evidence="6">
    <location>
        <position position="129"/>
    </location>
    <ligand>
        <name>S-adenosyl-L-methionine</name>
        <dbReference type="ChEBI" id="CHEBI:59789"/>
    </ligand>
</feature>
<keyword evidence="3 6" id="KW-0489">Methyltransferase</keyword>
<organism evidence="7 8">
    <name type="scientific">Candidatus Merdivivens faecigallinarum</name>
    <dbReference type="NCBI Taxonomy" id="2840871"/>
    <lineage>
        <taxon>Bacteria</taxon>
        <taxon>Pseudomonadati</taxon>
        <taxon>Bacteroidota</taxon>
        <taxon>Bacteroidia</taxon>
        <taxon>Bacteroidales</taxon>
        <taxon>Muribaculaceae</taxon>
        <taxon>Muribaculaceae incertae sedis</taxon>
        <taxon>Candidatus Merdivivens</taxon>
    </lineage>
</organism>
<dbReference type="CDD" id="cd02440">
    <property type="entry name" value="AdoMet_MTases"/>
    <property type="match status" value="1"/>
</dbReference>
<feature type="binding site" evidence="6">
    <location>
        <position position="173"/>
    </location>
    <ligand>
        <name>S-adenosyl-L-methionine</name>
        <dbReference type="ChEBI" id="CHEBI:59789"/>
    </ligand>
</feature>
<reference evidence="7" key="2">
    <citation type="journal article" date="2021" name="PeerJ">
        <title>Extensive microbial diversity within the chicken gut microbiome revealed by metagenomics and culture.</title>
        <authorList>
            <person name="Gilroy R."/>
            <person name="Ravi A."/>
            <person name="Getino M."/>
            <person name="Pursley I."/>
            <person name="Horton D.L."/>
            <person name="Alikhan N.F."/>
            <person name="Baker D."/>
            <person name="Gharbi K."/>
            <person name="Hall N."/>
            <person name="Watson M."/>
            <person name="Adriaenssens E.M."/>
            <person name="Foster-Nyarko E."/>
            <person name="Jarju S."/>
            <person name="Secka A."/>
            <person name="Antonio M."/>
            <person name="Oren A."/>
            <person name="Chaudhuri R.R."/>
            <person name="La Ragione R."/>
            <person name="Hildebrand F."/>
            <person name="Pallen M.J."/>
        </authorList>
    </citation>
    <scope>NUCLEOTIDE SEQUENCE</scope>
    <source>
        <strain evidence="7">B3-2255</strain>
    </source>
</reference>
<dbReference type="PANTHER" id="PTHR43648">
    <property type="entry name" value="ELECTRON TRANSFER FLAVOPROTEIN BETA SUBUNIT LYSINE METHYLTRANSFERASE"/>
    <property type="match status" value="1"/>
</dbReference>
<dbReference type="NCBIfam" id="NF001785">
    <property type="entry name" value="PRK00517.2-2"/>
    <property type="match status" value="1"/>
</dbReference>
<keyword evidence="7" id="KW-0689">Ribosomal protein</keyword>
<keyword evidence="5 6" id="KW-0949">S-adenosyl-L-methionine</keyword>
<dbReference type="Gene3D" id="3.40.50.150">
    <property type="entry name" value="Vaccinia Virus protein VP39"/>
    <property type="match status" value="1"/>
</dbReference>
<feature type="binding site" evidence="6">
    <location>
        <position position="217"/>
    </location>
    <ligand>
        <name>S-adenosyl-L-methionine</name>
        <dbReference type="ChEBI" id="CHEBI:59789"/>
    </ligand>
</feature>
<dbReference type="GO" id="GO:0008276">
    <property type="term" value="F:protein methyltransferase activity"/>
    <property type="evidence" value="ECO:0007669"/>
    <property type="project" value="UniProtKB-UniRule"/>
</dbReference>
<proteinExistence type="inferred from homology"/>
<keyword evidence="2 6" id="KW-0963">Cytoplasm</keyword>
<protein>
    <recommendedName>
        <fullName evidence="6">Ribosomal protein L11 methyltransferase</fullName>
        <shortName evidence="6">L11 Mtase</shortName>
        <ecNumber evidence="6">2.1.1.-</ecNumber>
    </recommendedName>
</protein>
<dbReference type="EMBL" id="JADILY010000035">
    <property type="protein sequence ID" value="MBO8481252.1"/>
    <property type="molecule type" value="Genomic_DNA"/>
</dbReference>
<evidence type="ECO:0000256" key="2">
    <source>
        <dbReference type="ARBA" id="ARBA00022490"/>
    </source>
</evidence>
<dbReference type="AlphaFoldDB" id="A0A9D9IY50"/>